<reference evidence="9 10" key="1">
    <citation type="submission" date="2020-08" db="EMBL/GenBank/DDBJ databases">
        <title>Sequencing the genomes of 1000 actinobacteria strains.</title>
        <authorList>
            <person name="Klenk H.-P."/>
        </authorList>
    </citation>
    <scope>NUCLEOTIDE SEQUENCE [LARGE SCALE GENOMIC DNA]</scope>
    <source>
        <strain evidence="9 10">DSM 45298</strain>
    </source>
</reference>
<dbReference type="GO" id="GO:0005886">
    <property type="term" value="C:plasma membrane"/>
    <property type="evidence" value="ECO:0007669"/>
    <property type="project" value="UniProtKB-SubCell"/>
</dbReference>
<comment type="caution">
    <text evidence="9">The sequence shown here is derived from an EMBL/GenBank/DDBJ whole genome shotgun (WGS) entry which is preliminary data.</text>
</comment>
<evidence type="ECO:0000256" key="7">
    <source>
        <dbReference type="SAM" id="Phobius"/>
    </source>
</evidence>
<feature type="transmembrane region" description="Helical" evidence="7">
    <location>
        <begin position="21"/>
        <end position="39"/>
    </location>
</feature>
<dbReference type="InterPro" id="IPR002656">
    <property type="entry name" value="Acyl_transf_3_dom"/>
</dbReference>
<sequence>MSLDAETSAAPAAPIRRRRPYLYELDLIRSTTFALVIFTHVLAATTDQWGSHGVNATNLLFHATRNIFFALTGFVLMYQNLDRDDFSAVDFWRRRIKLVIVPYAIWSAIYWMVIGMWSNGRGGQIPTSLGEFWGQLSWGTAAFHLYFLFVMLQVYLLFPLLRLLVAKTRGHHGLVLAGSLLLQVGVVCAISYWEAPAAWGPWSRAYATFIPYQLFIVAGAIAADHREQLAAMVRGRGRWLAVALVGTGALAIGSYFHRVLDNGAPTNDPNSAFEPTVLPFVMVAVVSIYAMGLHWSTHYREGSPRLATAVSYAANRSFPVFLVHVMVMFWILRATTDSGQPVILAHVPQPFGTIVVYLLVVAGSLAVTEILRRLPGSLYLTGRPRLPLRFMI</sequence>
<evidence type="ECO:0000259" key="8">
    <source>
        <dbReference type="Pfam" id="PF01757"/>
    </source>
</evidence>
<evidence type="ECO:0000256" key="4">
    <source>
        <dbReference type="ARBA" id="ARBA00022692"/>
    </source>
</evidence>
<evidence type="ECO:0000256" key="6">
    <source>
        <dbReference type="ARBA" id="ARBA00023136"/>
    </source>
</evidence>
<dbReference type="Pfam" id="PF01757">
    <property type="entry name" value="Acyl_transf_3"/>
    <property type="match status" value="1"/>
</dbReference>
<evidence type="ECO:0000256" key="2">
    <source>
        <dbReference type="ARBA" id="ARBA00007400"/>
    </source>
</evidence>
<feature type="transmembrane region" description="Helical" evidence="7">
    <location>
        <begin position="173"/>
        <end position="193"/>
    </location>
</feature>
<evidence type="ECO:0000256" key="5">
    <source>
        <dbReference type="ARBA" id="ARBA00022989"/>
    </source>
</evidence>
<evidence type="ECO:0000256" key="1">
    <source>
        <dbReference type="ARBA" id="ARBA00004651"/>
    </source>
</evidence>
<feature type="transmembrane region" description="Helical" evidence="7">
    <location>
        <begin position="205"/>
        <end position="225"/>
    </location>
</feature>
<dbReference type="GO" id="GO:0016413">
    <property type="term" value="F:O-acetyltransferase activity"/>
    <property type="evidence" value="ECO:0007669"/>
    <property type="project" value="TreeGrafter"/>
</dbReference>
<evidence type="ECO:0000313" key="10">
    <source>
        <dbReference type="Proteomes" id="UP000551501"/>
    </source>
</evidence>
<dbReference type="Proteomes" id="UP000551501">
    <property type="component" value="Unassembled WGS sequence"/>
</dbReference>
<keyword evidence="4 7" id="KW-0812">Transmembrane</keyword>
<evidence type="ECO:0000256" key="3">
    <source>
        <dbReference type="ARBA" id="ARBA00022475"/>
    </source>
</evidence>
<keyword evidence="3" id="KW-1003">Cell membrane</keyword>
<dbReference type="GO" id="GO:0009246">
    <property type="term" value="P:enterobacterial common antigen biosynthetic process"/>
    <property type="evidence" value="ECO:0007669"/>
    <property type="project" value="TreeGrafter"/>
</dbReference>
<organism evidence="9 10">
    <name type="scientific">Gordonia humi</name>
    <dbReference type="NCBI Taxonomy" id="686429"/>
    <lineage>
        <taxon>Bacteria</taxon>
        <taxon>Bacillati</taxon>
        <taxon>Actinomycetota</taxon>
        <taxon>Actinomycetes</taxon>
        <taxon>Mycobacteriales</taxon>
        <taxon>Gordoniaceae</taxon>
        <taxon>Gordonia</taxon>
    </lineage>
</organism>
<keyword evidence="5 7" id="KW-1133">Transmembrane helix</keyword>
<feature type="transmembrane region" description="Helical" evidence="7">
    <location>
        <begin position="351"/>
        <end position="371"/>
    </location>
</feature>
<feature type="transmembrane region" description="Helical" evidence="7">
    <location>
        <begin position="309"/>
        <end position="331"/>
    </location>
</feature>
<feature type="transmembrane region" description="Helical" evidence="7">
    <location>
        <begin position="59"/>
        <end position="78"/>
    </location>
</feature>
<keyword evidence="6 7" id="KW-0472">Membrane</keyword>
<name>A0A840ELL6_9ACTN</name>
<dbReference type="RefSeq" id="WP_183368788.1">
    <property type="nucleotide sequence ID" value="NZ_BAABHL010000113.1"/>
</dbReference>
<protein>
    <submittedName>
        <fullName evidence="9">Peptidoglycan/LPS O-acetylase OafA/YrhL</fullName>
    </submittedName>
</protein>
<gene>
    <name evidence="9" type="ORF">BKA16_000167</name>
</gene>
<dbReference type="EMBL" id="JACIFP010000001">
    <property type="protein sequence ID" value="MBB4133615.1"/>
    <property type="molecule type" value="Genomic_DNA"/>
</dbReference>
<feature type="domain" description="Acyltransferase 3" evidence="8">
    <location>
        <begin position="23"/>
        <end position="367"/>
    </location>
</feature>
<dbReference type="PANTHER" id="PTHR40074:SF2">
    <property type="entry name" value="O-ACETYLTRANSFERASE WECH"/>
    <property type="match status" value="1"/>
</dbReference>
<feature type="transmembrane region" description="Helical" evidence="7">
    <location>
        <begin position="98"/>
        <end position="118"/>
    </location>
</feature>
<feature type="transmembrane region" description="Helical" evidence="7">
    <location>
        <begin position="237"/>
        <end position="257"/>
    </location>
</feature>
<comment type="subcellular location">
    <subcellularLocation>
        <location evidence="1">Cell membrane</location>
        <topology evidence="1">Multi-pass membrane protein</topology>
    </subcellularLocation>
</comment>
<evidence type="ECO:0000313" key="9">
    <source>
        <dbReference type="EMBL" id="MBB4133615.1"/>
    </source>
</evidence>
<comment type="similarity">
    <text evidence="2">Belongs to the acyltransferase 3 family.</text>
</comment>
<dbReference type="PANTHER" id="PTHR40074">
    <property type="entry name" value="O-ACETYLTRANSFERASE WECH"/>
    <property type="match status" value="1"/>
</dbReference>
<feature type="transmembrane region" description="Helical" evidence="7">
    <location>
        <begin position="277"/>
        <end position="297"/>
    </location>
</feature>
<feature type="transmembrane region" description="Helical" evidence="7">
    <location>
        <begin position="138"/>
        <end position="161"/>
    </location>
</feature>
<proteinExistence type="inferred from homology"/>
<keyword evidence="10" id="KW-1185">Reference proteome</keyword>
<dbReference type="AlphaFoldDB" id="A0A840ELL6"/>
<accession>A0A840ELL6</accession>